<evidence type="ECO:0000256" key="11">
    <source>
        <dbReference type="PROSITE-ProRule" id="PRU01360"/>
    </source>
</evidence>
<keyword evidence="5 11" id="KW-0812">Transmembrane</keyword>
<evidence type="ECO:0000313" key="16">
    <source>
        <dbReference type="EMBL" id="AUN29030.1"/>
    </source>
</evidence>
<keyword evidence="6" id="KW-0408">Iron</keyword>
<evidence type="ECO:0000256" key="4">
    <source>
        <dbReference type="ARBA" id="ARBA00022496"/>
    </source>
</evidence>
<keyword evidence="3 11" id="KW-1134">Transmembrane beta strand</keyword>
<keyword evidence="10 11" id="KW-0998">Cell outer membrane</keyword>
<sequence length="727" mass="78943">MPCTGANNGEWEVSMKTRIHTACLLATCAMPAMAFAQTTESEPLAEIVVTAERRSQDIQKTPISIVVLTGEDLKERGVTDINTLAAQTPSLSYTDNGNTKYFNIRGVGISESAPNQTVGVAVHWDGTYVAREFVFGDSFFDIASVEVLRGPQGTYTGQNASGGALYVNSVRPDFDGTSGFAEATIGNLGHRQLGSGVTFQLSDTMAARVSGQLERRDSAYTNLGPAGKKGQVSALSQPGNLSRFLGRAQVRFRPSEDIDLLVMHQVSDNNSDGLPNQRFDVGPPPNRTIAYDAETRLDVSYNRTTAILDYKGFDAFDVRVSGAYQETKQNLRSDDDLTTATLYPALAAGSTSIRLRDHYYTGEVNLISPDDQRVRWTAGATFLDYTQPGVIQTGGGAYIYVNARRKNEAVFGEAAMDLMDGVELRLGGRYNWDHAGFTNDGYLAIGGMDGFRAINFTPGIIDFKEPTGRAVLNWEITPDHFLYATVSKGYKPGGTTPMSLRYGSETVLNYEAGWKASFLDNRLTTSVSVFHMNYDGYQTTYTPDVNNPTSAITRNVDGTKIKGVEGQFALRQSGFTLDGNFSVLDATYGDLTIVEPVGLYGNGRPTVATTANLKGRTIPYAPKFSGGLGLSYDAAMDGGSLTPSIRVSHVGAQWVTFFQAPYHQIPQRTLVNARIAYQSDEGWSLAAYANNLLDEDYISNVFQTPNGVGGYTLGNPAEYGVTLSYRF</sequence>
<feature type="chain" id="PRO_5014934097" description="TonB-dependent receptor" evidence="13">
    <location>
        <begin position="35"/>
        <end position="727"/>
    </location>
</feature>
<evidence type="ECO:0000313" key="17">
    <source>
        <dbReference type="Proteomes" id="UP000234752"/>
    </source>
</evidence>
<dbReference type="InterPro" id="IPR039426">
    <property type="entry name" value="TonB-dep_rcpt-like"/>
</dbReference>
<evidence type="ECO:0000256" key="1">
    <source>
        <dbReference type="ARBA" id="ARBA00004571"/>
    </source>
</evidence>
<reference evidence="16 17" key="1">
    <citation type="submission" date="2017-12" db="EMBL/GenBank/DDBJ databases">
        <title>Genomes of bacteria within cyanobacterial aggregates.</title>
        <authorList>
            <person name="Cai H."/>
        </authorList>
    </citation>
    <scope>NUCLEOTIDE SEQUENCE [LARGE SCALE GENOMIC DNA]</scope>
    <source>
        <strain evidence="16 17">TH16</strain>
    </source>
</reference>
<dbReference type="PROSITE" id="PS52016">
    <property type="entry name" value="TONB_DEPENDENT_REC_3"/>
    <property type="match status" value="1"/>
</dbReference>
<dbReference type="Pfam" id="PF00593">
    <property type="entry name" value="TonB_dep_Rec_b-barrel"/>
    <property type="match status" value="1"/>
</dbReference>
<keyword evidence="2 11" id="KW-0813">Transport</keyword>
<keyword evidence="4" id="KW-0410">Iron transport</keyword>
<dbReference type="Gene3D" id="2.40.170.20">
    <property type="entry name" value="TonB-dependent receptor, beta-barrel domain"/>
    <property type="match status" value="1"/>
</dbReference>
<evidence type="ECO:0000256" key="10">
    <source>
        <dbReference type="ARBA" id="ARBA00023237"/>
    </source>
</evidence>
<protein>
    <recommendedName>
        <fullName evidence="18">TonB-dependent receptor</fullName>
    </recommendedName>
</protein>
<dbReference type="KEGG" id="ncb:C0V82_01275"/>
<dbReference type="AlphaFoldDB" id="A0A2K9N7D1"/>
<evidence type="ECO:0000256" key="5">
    <source>
        <dbReference type="ARBA" id="ARBA00022692"/>
    </source>
</evidence>
<organism evidence="16 17">
    <name type="scientific">Niveispirillum cyanobacteriorum</name>
    <dbReference type="NCBI Taxonomy" id="1612173"/>
    <lineage>
        <taxon>Bacteria</taxon>
        <taxon>Pseudomonadati</taxon>
        <taxon>Pseudomonadota</taxon>
        <taxon>Alphaproteobacteria</taxon>
        <taxon>Rhodospirillales</taxon>
        <taxon>Azospirillaceae</taxon>
        <taxon>Niveispirillum</taxon>
    </lineage>
</organism>
<evidence type="ECO:0000256" key="8">
    <source>
        <dbReference type="ARBA" id="ARBA00023077"/>
    </source>
</evidence>
<keyword evidence="8 12" id="KW-0798">TonB box</keyword>
<dbReference type="GO" id="GO:0009279">
    <property type="term" value="C:cell outer membrane"/>
    <property type="evidence" value="ECO:0007669"/>
    <property type="project" value="UniProtKB-SubCell"/>
</dbReference>
<dbReference type="GO" id="GO:0006826">
    <property type="term" value="P:iron ion transport"/>
    <property type="evidence" value="ECO:0007669"/>
    <property type="project" value="UniProtKB-KW"/>
</dbReference>
<evidence type="ECO:0000256" key="7">
    <source>
        <dbReference type="ARBA" id="ARBA00023065"/>
    </source>
</evidence>
<evidence type="ECO:0000259" key="14">
    <source>
        <dbReference type="Pfam" id="PF00593"/>
    </source>
</evidence>
<dbReference type="InterPro" id="IPR000531">
    <property type="entry name" value="Beta-barrel_TonB"/>
</dbReference>
<dbReference type="SUPFAM" id="SSF56935">
    <property type="entry name" value="Porins"/>
    <property type="match status" value="1"/>
</dbReference>
<proteinExistence type="inferred from homology"/>
<feature type="domain" description="TonB-dependent receptor-like beta-barrel" evidence="14">
    <location>
        <begin position="268"/>
        <end position="692"/>
    </location>
</feature>
<comment type="similarity">
    <text evidence="11 12">Belongs to the TonB-dependent receptor family.</text>
</comment>
<dbReference type="Proteomes" id="UP000234752">
    <property type="component" value="Chromosome eg_1"/>
</dbReference>
<evidence type="ECO:0000256" key="3">
    <source>
        <dbReference type="ARBA" id="ARBA00022452"/>
    </source>
</evidence>
<evidence type="ECO:0008006" key="18">
    <source>
        <dbReference type="Google" id="ProtNLM"/>
    </source>
</evidence>
<accession>A0A2K9N7D1</accession>
<evidence type="ECO:0000259" key="15">
    <source>
        <dbReference type="Pfam" id="PF07715"/>
    </source>
</evidence>
<keyword evidence="17" id="KW-1185">Reference proteome</keyword>
<dbReference type="InterPro" id="IPR012910">
    <property type="entry name" value="Plug_dom"/>
</dbReference>
<comment type="subcellular location">
    <subcellularLocation>
        <location evidence="1 11">Cell outer membrane</location>
        <topology evidence="1 11">Multi-pass membrane protein</topology>
    </subcellularLocation>
</comment>
<dbReference type="Pfam" id="PF07715">
    <property type="entry name" value="Plug"/>
    <property type="match status" value="1"/>
</dbReference>
<evidence type="ECO:0000256" key="13">
    <source>
        <dbReference type="SAM" id="SignalP"/>
    </source>
</evidence>
<evidence type="ECO:0000256" key="2">
    <source>
        <dbReference type="ARBA" id="ARBA00022448"/>
    </source>
</evidence>
<keyword evidence="13" id="KW-0732">Signal</keyword>
<dbReference type="EMBL" id="CP025611">
    <property type="protein sequence ID" value="AUN29030.1"/>
    <property type="molecule type" value="Genomic_DNA"/>
</dbReference>
<evidence type="ECO:0000256" key="6">
    <source>
        <dbReference type="ARBA" id="ARBA00023004"/>
    </source>
</evidence>
<dbReference type="InterPro" id="IPR036942">
    <property type="entry name" value="Beta-barrel_TonB_sf"/>
</dbReference>
<gene>
    <name evidence="16" type="ORF">C0V82_01275</name>
</gene>
<feature type="signal peptide" evidence="13">
    <location>
        <begin position="1"/>
        <end position="34"/>
    </location>
</feature>
<dbReference type="PANTHER" id="PTHR32552">
    <property type="entry name" value="FERRICHROME IRON RECEPTOR-RELATED"/>
    <property type="match status" value="1"/>
</dbReference>
<keyword evidence="7" id="KW-0406">Ion transport</keyword>
<keyword evidence="9 11" id="KW-0472">Membrane</keyword>
<dbReference type="PANTHER" id="PTHR32552:SF81">
    <property type="entry name" value="TONB-DEPENDENT OUTER MEMBRANE RECEPTOR"/>
    <property type="match status" value="1"/>
</dbReference>
<feature type="domain" description="TonB-dependent receptor plug" evidence="15">
    <location>
        <begin position="58"/>
        <end position="164"/>
    </location>
</feature>
<dbReference type="CDD" id="cd01347">
    <property type="entry name" value="ligand_gated_channel"/>
    <property type="match status" value="1"/>
</dbReference>
<evidence type="ECO:0000256" key="12">
    <source>
        <dbReference type="RuleBase" id="RU003357"/>
    </source>
</evidence>
<evidence type="ECO:0000256" key="9">
    <source>
        <dbReference type="ARBA" id="ARBA00023136"/>
    </source>
</evidence>
<name>A0A2K9N7D1_9PROT</name>